<dbReference type="EMBL" id="CP000774">
    <property type="protein sequence ID" value="ABS63907.1"/>
    <property type="molecule type" value="Genomic_DNA"/>
</dbReference>
<dbReference type="AlphaFoldDB" id="A7HVH4"/>
<dbReference type="PANTHER" id="PTHR30055:SF223">
    <property type="entry name" value="HTH-TYPE TRANSCRIPTIONAL REGULATOR UIDR"/>
    <property type="match status" value="1"/>
</dbReference>
<organism evidence="6 7">
    <name type="scientific">Parvibaculum lavamentivorans (strain DS-1 / DSM 13023 / NCIMB 13966)</name>
    <dbReference type="NCBI Taxonomy" id="402881"/>
    <lineage>
        <taxon>Bacteria</taxon>
        <taxon>Pseudomonadati</taxon>
        <taxon>Pseudomonadota</taxon>
        <taxon>Alphaproteobacteria</taxon>
        <taxon>Hyphomicrobiales</taxon>
        <taxon>Parvibaculaceae</taxon>
        <taxon>Parvibaculum</taxon>
    </lineage>
</organism>
<keyword evidence="2 4" id="KW-0238">DNA-binding</keyword>
<name>A7HVH4_PARL1</name>
<evidence type="ECO:0000256" key="3">
    <source>
        <dbReference type="ARBA" id="ARBA00023163"/>
    </source>
</evidence>
<dbReference type="PROSITE" id="PS50977">
    <property type="entry name" value="HTH_TETR_2"/>
    <property type="match status" value="1"/>
</dbReference>
<feature type="DNA-binding region" description="H-T-H motif" evidence="4">
    <location>
        <begin position="35"/>
        <end position="54"/>
    </location>
</feature>
<sequence>MGLASYRRSISESKRASILKAARENFLADGYSRAAMAEIAKGADVSTATLYKHFSSKEELFAAVVHATYTDTKSLMAMDIRNMPAAEVLKQLGDAYVYQQFDGQMNELLRVVIAEVPSSPHLAREVYEKSVLRRYREVKDIIEALVARGDLKPHDTDESVLCLAGMVKEFVVWPALFAQNFKKPDDVDEKIGVCIGAFLKIYQA</sequence>
<dbReference type="InterPro" id="IPR036271">
    <property type="entry name" value="Tet_transcr_reg_TetR-rel_C_sf"/>
</dbReference>
<dbReference type="GO" id="GO:0000976">
    <property type="term" value="F:transcription cis-regulatory region binding"/>
    <property type="evidence" value="ECO:0007669"/>
    <property type="project" value="TreeGrafter"/>
</dbReference>
<dbReference type="InterPro" id="IPR050109">
    <property type="entry name" value="HTH-type_TetR-like_transc_reg"/>
</dbReference>
<dbReference type="HOGENOM" id="CLU_069356_27_0_5"/>
<dbReference type="eggNOG" id="COG1309">
    <property type="taxonomic scope" value="Bacteria"/>
</dbReference>
<keyword evidence="7" id="KW-1185">Reference proteome</keyword>
<dbReference type="FunFam" id="1.10.10.60:FF:000141">
    <property type="entry name" value="TetR family transcriptional regulator"/>
    <property type="match status" value="1"/>
</dbReference>
<evidence type="ECO:0000256" key="2">
    <source>
        <dbReference type="ARBA" id="ARBA00023125"/>
    </source>
</evidence>
<evidence type="ECO:0000313" key="7">
    <source>
        <dbReference type="Proteomes" id="UP000006377"/>
    </source>
</evidence>
<dbReference type="Proteomes" id="UP000006377">
    <property type="component" value="Chromosome"/>
</dbReference>
<dbReference type="InterPro" id="IPR039536">
    <property type="entry name" value="TetR_C_Proteobacteria"/>
</dbReference>
<feature type="domain" description="HTH tetR-type" evidence="5">
    <location>
        <begin position="12"/>
        <end position="72"/>
    </location>
</feature>
<evidence type="ECO:0000313" key="6">
    <source>
        <dbReference type="EMBL" id="ABS63907.1"/>
    </source>
</evidence>
<dbReference type="KEGG" id="pla:Plav_2293"/>
<dbReference type="InterPro" id="IPR009057">
    <property type="entry name" value="Homeodomain-like_sf"/>
</dbReference>
<dbReference type="SUPFAM" id="SSF48498">
    <property type="entry name" value="Tetracyclin repressor-like, C-terminal domain"/>
    <property type="match status" value="1"/>
</dbReference>
<keyword evidence="1" id="KW-0805">Transcription regulation</keyword>
<reference evidence="6 7" key="1">
    <citation type="journal article" date="2011" name="Stand. Genomic Sci.">
        <title>Complete genome sequence of Parvibaculum lavamentivorans type strain (DS-1(T)).</title>
        <authorList>
            <person name="Schleheck D."/>
            <person name="Weiss M."/>
            <person name="Pitluck S."/>
            <person name="Bruce D."/>
            <person name="Land M.L."/>
            <person name="Han S."/>
            <person name="Saunders E."/>
            <person name="Tapia R."/>
            <person name="Detter C."/>
            <person name="Brettin T."/>
            <person name="Han J."/>
            <person name="Woyke T."/>
            <person name="Goodwin L."/>
            <person name="Pennacchio L."/>
            <person name="Nolan M."/>
            <person name="Cook A.M."/>
            <person name="Kjelleberg S."/>
            <person name="Thomas T."/>
        </authorList>
    </citation>
    <scope>NUCLEOTIDE SEQUENCE [LARGE SCALE GENOMIC DNA]</scope>
    <source>
        <strain evidence="7">DS-1 / DSM 13023 / NCIMB 13966</strain>
    </source>
</reference>
<dbReference type="InterPro" id="IPR001647">
    <property type="entry name" value="HTH_TetR"/>
</dbReference>
<dbReference type="PANTHER" id="PTHR30055">
    <property type="entry name" value="HTH-TYPE TRANSCRIPTIONAL REGULATOR RUTR"/>
    <property type="match status" value="1"/>
</dbReference>
<dbReference type="SUPFAM" id="SSF46689">
    <property type="entry name" value="Homeodomain-like"/>
    <property type="match status" value="1"/>
</dbReference>
<keyword evidence="3" id="KW-0804">Transcription</keyword>
<accession>A7HVH4</accession>
<proteinExistence type="predicted"/>
<protein>
    <submittedName>
        <fullName evidence="6">Transcriptional regulator, TetR family</fullName>
    </submittedName>
</protein>
<dbReference type="STRING" id="402881.Plav_2293"/>
<dbReference type="Gene3D" id="1.10.357.10">
    <property type="entry name" value="Tetracycline Repressor, domain 2"/>
    <property type="match status" value="1"/>
</dbReference>
<gene>
    <name evidence="6" type="ordered locus">Plav_2293</name>
</gene>
<dbReference type="Pfam" id="PF14246">
    <property type="entry name" value="TetR_C_7"/>
    <property type="match status" value="1"/>
</dbReference>
<dbReference type="GO" id="GO:0003700">
    <property type="term" value="F:DNA-binding transcription factor activity"/>
    <property type="evidence" value="ECO:0007669"/>
    <property type="project" value="TreeGrafter"/>
</dbReference>
<evidence type="ECO:0000256" key="1">
    <source>
        <dbReference type="ARBA" id="ARBA00023015"/>
    </source>
</evidence>
<dbReference type="Pfam" id="PF00440">
    <property type="entry name" value="TetR_N"/>
    <property type="match status" value="1"/>
</dbReference>
<dbReference type="PRINTS" id="PR00455">
    <property type="entry name" value="HTHTETR"/>
</dbReference>
<evidence type="ECO:0000259" key="5">
    <source>
        <dbReference type="PROSITE" id="PS50977"/>
    </source>
</evidence>
<evidence type="ECO:0000256" key="4">
    <source>
        <dbReference type="PROSITE-ProRule" id="PRU00335"/>
    </source>
</evidence>